<keyword evidence="3" id="KW-0832">Ubl conjugation</keyword>
<dbReference type="SMART" id="SM00414">
    <property type="entry name" value="H2A"/>
    <property type="match status" value="1"/>
</dbReference>
<comment type="similarity">
    <text evidence="6">Belongs to the histone H2A family.</text>
</comment>
<keyword evidence="8" id="KW-1185">Reference proteome</keyword>
<sequence>MDGGDAARDSGAAKATAVLRSRSAGLQFPGGRIHRHLKTRTTCHGRAGAAAAVYTAAIPEYLTAELAIRRDEELDCLIKAGRGVIPHIHKSLIGKKGQQKNHYRQAIVERDEDGKLEFLETSGFRERRLLVPPCSRQQGARLSTLSSAGLPLGDAPVAEEVAKGRTWALV</sequence>
<dbReference type="SUPFAM" id="SSF47113">
    <property type="entry name" value="Histone-fold"/>
    <property type="match status" value="1"/>
</dbReference>
<dbReference type="GO" id="GO:0003677">
    <property type="term" value="F:DNA binding"/>
    <property type="evidence" value="ECO:0007669"/>
    <property type="project" value="UniProtKB-KW"/>
</dbReference>
<proteinExistence type="inferred from homology"/>
<dbReference type="PRINTS" id="PR00620">
    <property type="entry name" value="HISTONEH2A"/>
</dbReference>
<feature type="domain" description="Histone H2A C-terminal" evidence="7">
    <location>
        <begin position="72"/>
        <end position="100"/>
    </location>
</feature>
<dbReference type="GeneID" id="101576878"/>
<dbReference type="InterPro" id="IPR032454">
    <property type="entry name" value="Histone_H2A_C"/>
</dbReference>
<evidence type="ECO:0000313" key="8">
    <source>
        <dbReference type="Proteomes" id="UP000515203"/>
    </source>
</evidence>
<accession>A0A6P6EHV5</accession>
<dbReference type="InterPro" id="IPR002119">
    <property type="entry name" value="Histone_H2A"/>
</dbReference>
<dbReference type="PANTHER" id="PTHR23430">
    <property type="entry name" value="HISTONE H2A"/>
    <property type="match status" value="1"/>
</dbReference>
<evidence type="ECO:0000256" key="5">
    <source>
        <dbReference type="ARBA" id="ARBA00023269"/>
    </source>
</evidence>
<dbReference type="GO" id="GO:0005634">
    <property type="term" value="C:nucleus"/>
    <property type="evidence" value="ECO:0007669"/>
    <property type="project" value="UniProtKB-SubCell"/>
</dbReference>
<dbReference type="OrthoDB" id="9421954at2759"/>
<keyword evidence="6" id="KW-0539">Nucleus</keyword>
<name>A0A6P6EHV5_OCTDE</name>
<organism evidence="8 9">
    <name type="scientific">Octodon degus</name>
    <name type="common">Degu</name>
    <name type="synonym">Sciurus degus</name>
    <dbReference type="NCBI Taxonomy" id="10160"/>
    <lineage>
        <taxon>Eukaryota</taxon>
        <taxon>Metazoa</taxon>
        <taxon>Chordata</taxon>
        <taxon>Craniata</taxon>
        <taxon>Vertebrata</taxon>
        <taxon>Euteleostomi</taxon>
        <taxon>Mammalia</taxon>
        <taxon>Eutheria</taxon>
        <taxon>Euarchontoglires</taxon>
        <taxon>Glires</taxon>
        <taxon>Rodentia</taxon>
        <taxon>Hystricomorpha</taxon>
        <taxon>Octodontidae</taxon>
        <taxon>Octodon</taxon>
    </lineage>
</organism>
<evidence type="ECO:0000256" key="2">
    <source>
        <dbReference type="ARBA" id="ARBA00022454"/>
    </source>
</evidence>
<evidence type="ECO:0000256" key="1">
    <source>
        <dbReference type="ARBA" id="ARBA00004286"/>
    </source>
</evidence>
<keyword evidence="5 6" id="KW-0544">Nucleosome core</keyword>
<dbReference type="GO" id="GO:0030527">
    <property type="term" value="F:structural constituent of chromatin"/>
    <property type="evidence" value="ECO:0007669"/>
    <property type="project" value="InterPro"/>
</dbReference>
<evidence type="ECO:0000259" key="7">
    <source>
        <dbReference type="Pfam" id="PF16211"/>
    </source>
</evidence>
<keyword evidence="2 6" id="KW-0158">Chromosome</keyword>
<comment type="subunit">
    <text evidence="6">The nucleosome is a histone octamer containing two molecules each of H2A, H2B, H3 and H4 assembled in one H3-H4 heterotetramer and two H2A-H2B heterodimers. The octamer wraps approximately 147 bp of DNA.</text>
</comment>
<dbReference type="GO" id="GO:0046982">
    <property type="term" value="F:protein heterodimerization activity"/>
    <property type="evidence" value="ECO:0007669"/>
    <property type="project" value="InterPro"/>
</dbReference>
<dbReference type="Pfam" id="PF16211">
    <property type="entry name" value="Histone_H2A_C"/>
    <property type="match status" value="1"/>
</dbReference>
<dbReference type="Proteomes" id="UP000515203">
    <property type="component" value="Unplaced"/>
</dbReference>
<dbReference type="InterPro" id="IPR009072">
    <property type="entry name" value="Histone-fold"/>
</dbReference>
<evidence type="ECO:0000256" key="3">
    <source>
        <dbReference type="ARBA" id="ARBA00022843"/>
    </source>
</evidence>
<evidence type="ECO:0000313" key="9">
    <source>
        <dbReference type="RefSeq" id="XP_023571623.1"/>
    </source>
</evidence>
<reference evidence="9" key="1">
    <citation type="submission" date="2025-08" db="UniProtKB">
        <authorList>
            <consortium name="RefSeq"/>
        </authorList>
    </citation>
    <scope>IDENTIFICATION</scope>
</reference>
<dbReference type="Gene3D" id="1.10.20.10">
    <property type="entry name" value="Histone, subunit A"/>
    <property type="match status" value="2"/>
</dbReference>
<dbReference type="RefSeq" id="XP_023571623.1">
    <property type="nucleotide sequence ID" value="XM_023715855.1"/>
</dbReference>
<evidence type="ECO:0000256" key="4">
    <source>
        <dbReference type="ARBA" id="ARBA00023125"/>
    </source>
</evidence>
<evidence type="ECO:0000256" key="6">
    <source>
        <dbReference type="RuleBase" id="RU003767"/>
    </source>
</evidence>
<dbReference type="GO" id="GO:0000786">
    <property type="term" value="C:nucleosome"/>
    <property type="evidence" value="ECO:0007669"/>
    <property type="project" value="UniProtKB-KW"/>
</dbReference>
<keyword evidence="4 6" id="KW-0238">DNA-binding</keyword>
<gene>
    <name evidence="9" type="primary">LOC101576878</name>
</gene>
<dbReference type="AlphaFoldDB" id="A0A6P6EHV5"/>
<comment type="subcellular location">
    <subcellularLocation>
        <location evidence="1">Chromosome</location>
    </subcellularLocation>
    <subcellularLocation>
        <location evidence="6">Nucleus</location>
    </subcellularLocation>
</comment>
<protein>
    <recommendedName>
        <fullName evidence="6">Histone H2A</fullName>
    </recommendedName>
</protein>
<dbReference type="InParanoid" id="A0A6P6EHV5"/>